<protein>
    <submittedName>
        <fullName evidence="1">Ankyrin repeat domain-containing protein</fullName>
    </submittedName>
</protein>
<dbReference type="InterPro" id="IPR002110">
    <property type="entry name" value="Ankyrin_rpt"/>
</dbReference>
<dbReference type="Pfam" id="PF12796">
    <property type="entry name" value="Ank_2"/>
    <property type="match status" value="1"/>
</dbReference>
<dbReference type="SUPFAM" id="SSF48403">
    <property type="entry name" value="Ankyrin repeat"/>
    <property type="match status" value="1"/>
</dbReference>
<sequence>MADTDGWSLMGWRSWSELAEVRARLAAGADPDGDVRGRGGPLHAAAEWGSAEVVAELASLVEDVDVEYAGRTALWIAVQADRPENARVLLAAGADPWRPMMAGWSPGRLSLASRTPDLFPVPSGVPGLSPAESAAVTDAHRLLDALGDFYYEGLSLCCVAGIDAAEAVRRLEATVIETDDDPESVMEELSDRSSNGNALLTVGVTDVPGGCVVSQPWAYGASTPGVSRRLSAGTVCYAMYANPKSGNQGSIYRNGVVEDWDLHAGGGWSNSDEPADEILRTYLYRHKAVAYCCAYAGLKLADARPVTGPPDLWVELPPRNYWSQSD</sequence>
<evidence type="ECO:0000313" key="1">
    <source>
        <dbReference type="EMBL" id="MFC6021484.1"/>
    </source>
</evidence>
<keyword evidence="2" id="KW-1185">Reference proteome</keyword>
<organism evidence="1 2">
    <name type="scientific">Plantactinospora solaniradicis</name>
    <dbReference type="NCBI Taxonomy" id="1723736"/>
    <lineage>
        <taxon>Bacteria</taxon>
        <taxon>Bacillati</taxon>
        <taxon>Actinomycetota</taxon>
        <taxon>Actinomycetes</taxon>
        <taxon>Micromonosporales</taxon>
        <taxon>Micromonosporaceae</taxon>
        <taxon>Plantactinospora</taxon>
    </lineage>
</organism>
<accession>A0ABW1KKW7</accession>
<comment type="caution">
    <text evidence="1">The sequence shown here is derived from an EMBL/GenBank/DDBJ whole genome shotgun (WGS) entry which is preliminary data.</text>
</comment>
<dbReference type="InterPro" id="IPR036770">
    <property type="entry name" value="Ankyrin_rpt-contain_sf"/>
</dbReference>
<reference evidence="2" key="1">
    <citation type="journal article" date="2019" name="Int. J. Syst. Evol. Microbiol.">
        <title>The Global Catalogue of Microorganisms (GCM) 10K type strain sequencing project: providing services to taxonomists for standard genome sequencing and annotation.</title>
        <authorList>
            <consortium name="The Broad Institute Genomics Platform"/>
            <consortium name="The Broad Institute Genome Sequencing Center for Infectious Disease"/>
            <person name="Wu L."/>
            <person name="Ma J."/>
        </authorList>
    </citation>
    <scope>NUCLEOTIDE SEQUENCE [LARGE SCALE GENOMIC DNA]</scope>
    <source>
        <strain evidence="2">ZS-35-S2</strain>
    </source>
</reference>
<dbReference type="Gene3D" id="1.25.40.20">
    <property type="entry name" value="Ankyrin repeat-containing domain"/>
    <property type="match status" value="1"/>
</dbReference>
<dbReference type="EMBL" id="JBHSPR010000044">
    <property type="protein sequence ID" value="MFC6021484.1"/>
    <property type="molecule type" value="Genomic_DNA"/>
</dbReference>
<gene>
    <name evidence="1" type="ORF">ACFP2T_35615</name>
</gene>
<proteinExistence type="predicted"/>
<evidence type="ECO:0000313" key="2">
    <source>
        <dbReference type="Proteomes" id="UP001596203"/>
    </source>
</evidence>
<name>A0ABW1KKW7_9ACTN</name>
<dbReference type="RefSeq" id="WP_377429701.1">
    <property type="nucleotide sequence ID" value="NZ_JBHSPR010000044.1"/>
</dbReference>
<dbReference type="Proteomes" id="UP001596203">
    <property type="component" value="Unassembled WGS sequence"/>
</dbReference>